<dbReference type="Proteomes" id="UP001362999">
    <property type="component" value="Unassembled WGS sequence"/>
</dbReference>
<dbReference type="SUPFAM" id="SSF81383">
    <property type="entry name" value="F-box domain"/>
    <property type="match status" value="1"/>
</dbReference>
<gene>
    <name evidence="1" type="ORF">R3P38DRAFT_2951831</name>
</gene>
<evidence type="ECO:0000313" key="1">
    <source>
        <dbReference type="EMBL" id="KAK7024932.1"/>
    </source>
</evidence>
<dbReference type="InterPro" id="IPR036047">
    <property type="entry name" value="F-box-like_dom_sf"/>
</dbReference>
<reference evidence="1 2" key="1">
    <citation type="journal article" date="2024" name="J Genomics">
        <title>Draft genome sequencing and assembly of Favolaschia claudopus CIRM-BRFM 2984 isolated from oak limbs.</title>
        <authorList>
            <person name="Navarro D."/>
            <person name="Drula E."/>
            <person name="Chaduli D."/>
            <person name="Cazenave R."/>
            <person name="Ahrendt S."/>
            <person name="Wang J."/>
            <person name="Lipzen A."/>
            <person name="Daum C."/>
            <person name="Barry K."/>
            <person name="Grigoriev I.V."/>
            <person name="Favel A."/>
            <person name="Rosso M.N."/>
            <person name="Martin F."/>
        </authorList>
    </citation>
    <scope>NUCLEOTIDE SEQUENCE [LARGE SCALE GENOMIC DNA]</scope>
    <source>
        <strain evidence="1 2">CIRM-BRFM 2984</strain>
    </source>
</reference>
<dbReference type="Gene3D" id="1.20.1280.50">
    <property type="match status" value="1"/>
</dbReference>
<evidence type="ECO:0000313" key="2">
    <source>
        <dbReference type="Proteomes" id="UP001362999"/>
    </source>
</evidence>
<organism evidence="1 2">
    <name type="scientific">Favolaschia claudopus</name>
    <dbReference type="NCBI Taxonomy" id="2862362"/>
    <lineage>
        <taxon>Eukaryota</taxon>
        <taxon>Fungi</taxon>
        <taxon>Dikarya</taxon>
        <taxon>Basidiomycota</taxon>
        <taxon>Agaricomycotina</taxon>
        <taxon>Agaricomycetes</taxon>
        <taxon>Agaricomycetidae</taxon>
        <taxon>Agaricales</taxon>
        <taxon>Marasmiineae</taxon>
        <taxon>Mycenaceae</taxon>
        <taxon>Favolaschia</taxon>
    </lineage>
</organism>
<sequence>MAASDISCPKCAHCFNLSDFDLPELSTSNVLETNAIPEETDLPLLCEFLATGRSRMASLSAKIKLLQSAVETLSGKKNELDLAIRKHEGSLSLSRRLPSEILAFIFQFSVAAQPYRAPWIVSAVCARWRSAALSHPRLWASLHYGQLSRGRNQDLLQYETQLFRSGQVPLDVQFIVGDWLPEDGLTEVEKSILQLFCNHASRWEAVSLRGEHWFFAHLGQCIQDPFTCLRKIKVEVSRMVSDPVITVDIFRDAPLLQEVQANRELWGAPLSMALNWTQLARYGGSNTWIGHLHTLQVASNLVDCSLEIQGDFASFEAPTAVLLPHLRRLSLSHPQFLQFLETPSLLELYCDYDANTVNSFIRKQNCTLQKLVMWECGVPGDAAILIRLIETLKSLVILCLLFEPPVEFLEHMSSRVDTLAPSLTHFSTFLRFPGAMDDDGDLVQNHLIQAIESRCPIGRLKSVRLYSIKPLLILDRLEKLKADGLSYAVFDGLRFLSLDKVDLEDIPPELTIFTME</sequence>
<dbReference type="EMBL" id="JAWWNJ010000034">
    <property type="protein sequence ID" value="KAK7024932.1"/>
    <property type="molecule type" value="Genomic_DNA"/>
</dbReference>
<proteinExistence type="predicted"/>
<comment type="caution">
    <text evidence="1">The sequence shown here is derived from an EMBL/GenBank/DDBJ whole genome shotgun (WGS) entry which is preliminary data.</text>
</comment>
<protein>
    <submittedName>
        <fullName evidence="1">ABC protein</fullName>
    </submittedName>
</protein>
<dbReference type="AlphaFoldDB" id="A0AAW0BFP3"/>
<keyword evidence="2" id="KW-1185">Reference proteome</keyword>
<accession>A0AAW0BFP3</accession>
<name>A0AAW0BFP3_9AGAR</name>